<dbReference type="InterPro" id="IPR005532">
    <property type="entry name" value="SUMF_dom"/>
</dbReference>
<gene>
    <name evidence="2" type="ORF">XD92_0675</name>
</gene>
<dbReference type="Pfam" id="PF03781">
    <property type="entry name" value="FGE-sulfatase"/>
    <property type="match status" value="1"/>
</dbReference>
<sequence>MKKYFLFLSLSLLAISCGRPGIGSMGGELTGVPVGKVWDEPTPYNMVLVSRGSIIMGPGELDSLWGITIPTRGVSVDNFWMDETEITNSQYKQFVYWVRDSIIRERMADPRYAGDDFYKITEDEYGEPVTPRLNWSVPIPWSRNTEEEEAAINSLYVTHPITGQKMLDATQLNFRYEWFDAAEAARRQQQLDRIGGAAKGSGSSSGETVMISKDTAYVDFEGRIINETITRPMSSLYDFVHTRIVNIYPDTTCWVNDFPNANNEVYLRNYFSQPAYAHHPVVGVTWEQATAFCEWRTMFLRRSITKAGVQIEKYRLPTEAEWEMAARNANSDSRYPWETGDGKSDPGCYQANFNPGEGAYAADNHLIPARVRSFKPNQFGLYDMAGNVAEWTSTAYSGSGLELMNDLNPEYRYNALKDDPEILKRKVVKGGSWKDNATFIRSDMRDSEYQNRGRSYIGFRCVRTQVGGGK</sequence>
<evidence type="ECO:0000259" key="1">
    <source>
        <dbReference type="Pfam" id="PF03781"/>
    </source>
</evidence>
<proteinExistence type="predicted"/>
<dbReference type="STRING" id="1123008.GCA_000380985_00905"/>
<evidence type="ECO:0000313" key="2">
    <source>
        <dbReference type="EMBL" id="KUK77862.1"/>
    </source>
</evidence>
<accession>A0A124FXF6</accession>
<evidence type="ECO:0000313" key="3">
    <source>
        <dbReference type="Proteomes" id="UP000053860"/>
    </source>
</evidence>
<dbReference type="PATRIC" id="fig|294710.3.peg.961"/>
<dbReference type="EMBL" id="LGGN01000103">
    <property type="protein sequence ID" value="KUK77862.1"/>
    <property type="molecule type" value="Genomic_DNA"/>
</dbReference>
<dbReference type="Proteomes" id="UP000053860">
    <property type="component" value="Unassembled WGS sequence"/>
</dbReference>
<comment type="caution">
    <text evidence="2">The sequence shown here is derived from an EMBL/GenBank/DDBJ whole genome shotgun (WGS) entry which is preliminary data.</text>
</comment>
<dbReference type="PROSITE" id="PS51257">
    <property type="entry name" value="PROKAR_LIPOPROTEIN"/>
    <property type="match status" value="1"/>
</dbReference>
<dbReference type="AlphaFoldDB" id="A0A124FXF6"/>
<reference evidence="3" key="1">
    <citation type="journal article" date="2015" name="MBio">
        <title>Genome-Resolved Metagenomic Analysis Reveals Roles for Candidate Phyla and Other Microbial Community Members in Biogeochemical Transformations in Oil Reservoirs.</title>
        <authorList>
            <person name="Hu P."/>
            <person name="Tom L."/>
            <person name="Singh A."/>
            <person name="Thomas B.C."/>
            <person name="Baker B.J."/>
            <person name="Piceno Y.M."/>
            <person name="Andersen G.L."/>
            <person name="Banfield J.F."/>
        </authorList>
    </citation>
    <scope>NUCLEOTIDE SEQUENCE [LARGE SCALE GENOMIC DNA]</scope>
</reference>
<dbReference type="InterPro" id="IPR042095">
    <property type="entry name" value="SUMF_sf"/>
</dbReference>
<dbReference type="GO" id="GO:0120147">
    <property type="term" value="F:formylglycine-generating oxidase activity"/>
    <property type="evidence" value="ECO:0007669"/>
    <property type="project" value="TreeGrafter"/>
</dbReference>
<dbReference type="SUPFAM" id="SSF56436">
    <property type="entry name" value="C-type lectin-like"/>
    <property type="match status" value="1"/>
</dbReference>
<organism evidence="2 3">
    <name type="scientific">Proteiniphilum acetatigenes</name>
    <dbReference type="NCBI Taxonomy" id="294710"/>
    <lineage>
        <taxon>Bacteria</taxon>
        <taxon>Pseudomonadati</taxon>
        <taxon>Bacteroidota</taxon>
        <taxon>Bacteroidia</taxon>
        <taxon>Bacteroidales</taxon>
        <taxon>Dysgonomonadaceae</taxon>
        <taxon>Proteiniphilum</taxon>
    </lineage>
</organism>
<dbReference type="InterPro" id="IPR051043">
    <property type="entry name" value="Sulfatase_Mod_Factor_Kinase"/>
</dbReference>
<protein>
    <recommendedName>
        <fullName evidence="1">Sulfatase-modifying factor enzyme-like domain-containing protein</fullName>
    </recommendedName>
</protein>
<feature type="domain" description="Sulfatase-modifying factor enzyme-like" evidence="1">
    <location>
        <begin position="45"/>
        <end position="463"/>
    </location>
</feature>
<dbReference type="InterPro" id="IPR016187">
    <property type="entry name" value="CTDL_fold"/>
</dbReference>
<dbReference type="PANTHER" id="PTHR23150">
    <property type="entry name" value="SULFATASE MODIFYING FACTOR 1, 2"/>
    <property type="match status" value="1"/>
</dbReference>
<dbReference type="Gene3D" id="3.90.1580.10">
    <property type="entry name" value="paralog of FGE (formylglycine-generating enzyme)"/>
    <property type="match status" value="1"/>
</dbReference>
<name>A0A124FXF6_9BACT</name>
<dbReference type="PANTHER" id="PTHR23150:SF19">
    <property type="entry name" value="FORMYLGLYCINE-GENERATING ENZYME"/>
    <property type="match status" value="1"/>
</dbReference>